<sequence length="200" mass="21255">MAGVTNGGRAGDAGGPGATEESGSAGAVENGGSGAARQSGKDSGSGAAQRGGGTGAARDGGPDAAHRRPDGVDDITVEALGKLSEALETVERIRGHLYSMHQLTGTADFMLDEAVSLLMQGGHTAIAERIERELIGRNVVPGRWTFQLVEEYDDGYYREFRQMEEDARNQLAGGRRHLYEAELKERRRTHGRRGHEAQPG</sequence>
<dbReference type="AlphaFoldDB" id="A0A7W7MCV9"/>
<evidence type="ECO:0000313" key="3">
    <source>
        <dbReference type="Proteomes" id="UP000546162"/>
    </source>
</evidence>
<gene>
    <name evidence="2" type="ORF">BJY16_009051</name>
</gene>
<evidence type="ECO:0000256" key="1">
    <source>
        <dbReference type="SAM" id="MobiDB-lite"/>
    </source>
</evidence>
<reference evidence="2 3" key="1">
    <citation type="submission" date="2020-08" db="EMBL/GenBank/DDBJ databases">
        <title>Sequencing the genomes of 1000 actinobacteria strains.</title>
        <authorList>
            <person name="Klenk H.-P."/>
        </authorList>
    </citation>
    <scope>NUCLEOTIDE SEQUENCE [LARGE SCALE GENOMIC DNA]</scope>
    <source>
        <strain evidence="2 3">DSM 45809</strain>
    </source>
</reference>
<feature type="region of interest" description="Disordered" evidence="1">
    <location>
        <begin position="1"/>
        <end position="73"/>
    </location>
</feature>
<dbReference type="EMBL" id="JACHNB010000001">
    <property type="protein sequence ID" value="MBB4745592.1"/>
    <property type="molecule type" value="Genomic_DNA"/>
</dbReference>
<dbReference type="Proteomes" id="UP000546162">
    <property type="component" value="Unassembled WGS sequence"/>
</dbReference>
<feature type="compositionally biased region" description="Gly residues" evidence="1">
    <location>
        <begin position="1"/>
        <end position="17"/>
    </location>
</feature>
<keyword evidence="3" id="KW-1185">Reference proteome</keyword>
<evidence type="ECO:0000313" key="2">
    <source>
        <dbReference type="EMBL" id="MBB4745592.1"/>
    </source>
</evidence>
<organism evidence="2 3">
    <name type="scientific">Actinoplanes octamycinicus</name>
    <dbReference type="NCBI Taxonomy" id="135948"/>
    <lineage>
        <taxon>Bacteria</taxon>
        <taxon>Bacillati</taxon>
        <taxon>Actinomycetota</taxon>
        <taxon>Actinomycetes</taxon>
        <taxon>Micromonosporales</taxon>
        <taxon>Micromonosporaceae</taxon>
        <taxon>Actinoplanes</taxon>
    </lineage>
</organism>
<feature type="compositionally biased region" description="Basic and acidic residues" evidence="1">
    <location>
        <begin position="60"/>
        <end position="71"/>
    </location>
</feature>
<proteinExistence type="predicted"/>
<protein>
    <submittedName>
        <fullName evidence="2">Uncharacterized protein</fullName>
    </submittedName>
</protein>
<accession>A0A7W7MCV9</accession>
<name>A0A7W7MCV9_9ACTN</name>
<comment type="caution">
    <text evidence="2">The sequence shown here is derived from an EMBL/GenBank/DDBJ whole genome shotgun (WGS) entry which is preliminary data.</text>
</comment>